<comment type="caution">
    <text evidence="1">The sequence shown here is derived from an EMBL/GenBank/DDBJ whole genome shotgun (WGS) entry which is preliminary data.</text>
</comment>
<gene>
    <name evidence="1" type="ORF">A4X03_0g9355</name>
</gene>
<organism evidence="1 2">
    <name type="scientific">Tilletia caries</name>
    <name type="common">wheat bunt fungus</name>
    <dbReference type="NCBI Taxonomy" id="13290"/>
    <lineage>
        <taxon>Eukaryota</taxon>
        <taxon>Fungi</taxon>
        <taxon>Dikarya</taxon>
        <taxon>Basidiomycota</taxon>
        <taxon>Ustilaginomycotina</taxon>
        <taxon>Exobasidiomycetes</taxon>
        <taxon>Tilletiales</taxon>
        <taxon>Tilletiaceae</taxon>
        <taxon>Tilletia</taxon>
    </lineage>
</organism>
<evidence type="ECO:0000313" key="1">
    <source>
        <dbReference type="EMBL" id="KAE8236705.1"/>
    </source>
</evidence>
<dbReference type="Gene3D" id="3.30.70.270">
    <property type="match status" value="1"/>
</dbReference>
<sequence>MVLALENFAYQYKKNGKPVFAPNKKGREIGYKVKDLVEAAVTLDPFIYHLSEGTHIRALHDHRKNQYFCRVDIERFFYSISRNRVKRVLKETKIQDAERFARWSTVKNPYPGGGYVLPYGFVQSPILATLVLSRSAVGEYLRSLGEAITASVYMDDVCLSSNSLETLEAAFEGLKSAMGEANFVLKDDKTRPPADKIDIFNCELENGRSEVTPERIAEFKAVERSFESEEAFDTYCAVVKSATWRVPKKAPLAEAETASGEQAT</sequence>
<dbReference type="PROSITE" id="PS50878">
    <property type="entry name" value="RT_POL"/>
    <property type="match status" value="1"/>
</dbReference>
<evidence type="ECO:0000313" key="2">
    <source>
        <dbReference type="Proteomes" id="UP000077671"/>
    </source>
</evidence>
<dbReference type="InterPro" id="IPR043128">
    <property type="entry name" value="Rev_trsase/Diguanyl_cyclase"/>
</dbReference>
<dbReference type="Pfam" id="PF00078">
    <property type="entry name" value="RVT_1"/>
    <property type="match status" value="1"/>
</dbReference>
<reference evidence="1" key="1">
    <citation type="submission" date="2016-04" db="EMBL/GenBank/DDBJ databases">
        <authorList>
            <person name="Nguyen H.D."/>
            <person name="Kesanakurti P."/>
            <person name="Cullis J."/>
            <person name="Levesque C.A."/>
            <person name="Hambleton S."/>
        </authorList>
    </citation>
    <scope>NUCLEOTIDE SEQUENCE</scope>
    <source>
        <strain evidence="1">DAOMC 238032</strain>
    </source>
</reference>
<dbReference type="EMBL" id="LWDD02003626">
    <property type="protein sequence ID" value="KAE8236705.1"/>
    <property type="molecule type" value="Genomic_DNA"/>
</dbReference>
<reference evidence="1" key="2">
    <citation type="journal article" date="2019" name="IMA Fungus">
        <title>Genome sequencing and comparison of five Tilletia species to identify candidate genes for the detection of regulated species infecting wheat.</title>
        <authorList>
            <person name="Nguyen H.D.T."/>
            <person name="Sultana T."/>
            <person name="Kesanakurti P."/>
            <person name="Hambleton S."/>
        </authorList>
    </citation>
    <scope>NUCLEOTIDE SEQUENCE</scope>
    <source>
        <strain evidence="1">DAOMC 238032</strain>
    </source>
</reference>
<accession>A0A177SZ23</accession>
<dbReference type="InterPro" id="IPR000477">
    <property type="entry name" value="RT_dom"/>
</dbReference>
<dbReference type="AlphaFoldDB" id="A0A177SZ23"/>
<protein>
    <submittedName>
        <fullName evidence="1">Uncharacterized protein</fullName>
    </submittedName>
</protein>
<dbReference type="SUPFAM" id="SSF56672">
    <property type="entry name" value="DNA/RNA polymerases"/>
    <property type="match status" value="1"/>
</dbReference>
<proteinExistence type="predicted"/>
<name>A0A177SZ23_9BASI</name>
<dbReference type="Gene3D" id="3.10.10.10">
    <property type="entry name" value="HIV Type 1 Reverse Transcriptase, subunit A, domain 1"/>
    <property type="match status" value="1"/>
</dbReference>
<dbReference type="InterPro" id="IPR043502">
    <property type="entry name" value="DNA/RNA_pol_sf"/>
</dbReference>
<dbReference type="Proteomes" id="UP000077671">
    <property type="component" value="Unassembled WGS sequence"/>
</dbReference>